<keyword evidence="4" id="KW-1185">Reference proteome</keyword>
<feature type="region of interest" description="Disordered" evidence="1">
    <location>
        <begin position="145"/>
        <end position="173"/>
    </location>
</feature>
<dbReference type="EMBL" id="CP049838">
    <property type="protein sequence ID" value="QJT05759.1"/>
    <property type="molecule type" value="Genomic_DNA"/>
</dbReference>
<dbReference type="AlphaFoldDB" id="A0A6M4X0I4"/>
<accession>A0A6M4X0I4</accession>
<proteinExistence type="predicted"/>
<dbReference type="PROSITE" id="PS51257">
    <property type="entry name" value="PROKAR_LIPOPROTEIN"/>
    <property type="match status" value="1"/>
</dbReference>
<feature type="signal peptide" evidence="2">
    <location>
        <begin position="1"/>
        <end position="21"/>
    </location>
</feature>
<protein>
    <recommendedName>
        <fullName evidence="5">Lipoprotein</fullName>
    </recommendedName>
</protein>
<evidence type="ECO:0000256" key="1">
    <source>
        <dbReference type="SAM" id="MobiDB-lite"/>
    </source>
</evidence>
<evidence type="ECO:0000313" key="4">
    <source>
        <dbReference type="Proteomes" id="UP000502665"/>
    </source>
</evidence>
<keyword evidence="2" id="KW-0732">Signal</keyword>
<organism evidence="3 4">
    <name type="scientific">Streptomyces asoensis</name>
    <dbReference type="NCBI Taxonomy" id="249586"/>
    <lineage>
        <taxon>Bacteria</taxon>
        <taxon>Bacillati</taxon>
        <taxon>Actinomycetota</taxon>
        <taxon>Actinomycetes</taxon>
        <taxon>Kitasatosporales</taxon>
        <taxon>Streptomycetaceae</taxon>
        <taxon>Streptomyces</taxon>
    </lineage>
</organism>
<evidence type="ECO:0000256" key="2">
    <source>
        <dbReference type="SAM" id="SignalP"/>
    </source>
</evidence>
<dbReference type="RefSeq" id="WP_171401077.1">
    <property type="nucleotide sequence ID" value="NZ_CP049838.1"/>
</dbReference>
<reference evidence="3" key="1">
    <citation type="submission" date="2020-03" db="EMBL/GenBank/DDBJ databases">
        <title>Molecular networking-based the target discovery of potent antiproliferative macrolactams: 5/6/7/16 polycyclic ansamycins and glycosylated trienomycin from Streptomyces cacaoi subsp. asoensis.</title>
        <authorList>
            <person name="Liu L.-L."/>
        </authorList>
    </citation>
    <scope>NUCLEOTIDE SEQUENCE [LARGE SCALE GENOMIC DNA]</scope>
    <source>
        <strain evidence="3">H2S5</strain>
    </source>
</reference>
<name>A0A6M4X0I4_9ACTN</name>
<feature type="chain" id="PRO_5027100533" description="Lipoprotein" evidence="2">
    <location>
        <begin position="22"/>
        <end position="284"/>
    </location>
</feature>
<evidence type="ECO:0008006" key="5">
    <source>
        <dbReference type="Google" id="ProtNLM"/>
    </source>
</evidence>
<sequence>MRARFVASGLLVVLAAVGCGAGDEKDVVVEGTPPATPYAGPLDIVTKELDESTPEALRSASGAAGRALECEGEISWGGGPDGWSERDGGDTPEEGLRLYFDMFEPTGPHSGFRVEREEADRVLFSYDVAGRTKVAVVVARDQKDRPGWGPETNASCDPAELPASVTDSGDPEIWTDRQGERVATTTLSSYPGAEHCGWQSAHFLEMGRGEDHRQYVRDPDGVIEEDLLTSPYDGDAALPADAHDTGYRYGDRWLWLTDDASTAYVRTSDGVEAWPLAKDTVACM</sequence>
<gene>
    <name evidence="3" type="ORF">G9272_40065</name>
</gene>
<evidence type="ECO:0000313" key="3">
    <source>
        <dbReference type="EMBL" id="QJT05759.1"/>
    </source>
</evidence>
<feature type="region of interest" description="Disordered" evidence="1">
    <location>
        <begin position="72"/>
        <end position="91"/>
    </location>
</feature>
<dbReference type="Proteomes" id="UP000502665">
    <property type="component" value="Chromosome"/>
</dbReference>